<protein>
    <submittedName>
        <fullName evidence="2">Uncharacterized protein</fullName>
    </submittedName>
</protein>
<keyword evidence="1" id="KW-1133">Transmembrane helix</keyword>
<reference evidence="2" key="1">
    <citation type="submission" date="2021-05" db="EMBL/GenBank/DDBJ databases">
        <authorList>
            <person name="Alioto T."/>
            <person name="Alioto T."/>
            <person name="Gomez Garrido J."/>
        </authorList>
    </citation>
    <scope>NUCLEOTIDE SEQUENCE</scope>
</reference>
<proteinExistence type="predicted"/>
<feature type="transmembrane region" description="Helical" evidence="1">
    <location>
        <begin position="51"/>
        <end position="75"/>
    </location>
</feature>
<evidence type="ECO:0000256" key="1">
    <source>
        <dbReference type="SAM" id="Phobius"/>
    </source>
</evidence>
<feature type="transmembrane region" description="Helical" evidence="1">
    <location>
        <begin position="6"/>
        <end position="30"/>
    </location>
</feature>
<keyword evidence="1" id="KW-0472">Membrane</keyword>
<dbReference type="AlphaFoldDB" id="A0A8D8PRK7"/>
<accession>A0A8D8PRK7</accession>
<organism evidence="2">
    <name type="scientific">Cacopsylla melanoneura</name>
    <dbReference type="NCBI Taxonomy" id="428564"/>
    <lineage>
        <taxon>Eukaryota</taxon>
        <taxon>Metazoa</taxon>
        <taxon>Ecdysozoa</taxon>
        <taxon>Arthropoda</taxon>
        <taxon>Hexapoda</taxon>
        <taxon>Insecta</taxon>
        <taxon>Pterygota</taxon>
        <taxon>Neoptera</taxon>
        <taxon>Paraneoptera</taxon>
        <taxon>Hemiptera</taxon>
        <taxon>Sternorrhyncha</taxon>
        <taxon>Psylloidea</taxon>
        <taxon>Psyllidae</taxon>
        <taxon>Psyllinae</taxon>
        <taxon>Cacopsylla</taxon>
    </lineage>
</organism>
<feature type="transmembrane region" description="Helical" evidence="1">
    <location>
        <begin position="87"/>
        <end position="107"/>
    </location>
</feature>
<keyword evidence="1" id="KW-0812">Transmembrane</keyword>
<dbReference type="EMBL" id="HBUF01022310">
    <property type="protein sequence ID" value="CAG6611631.1"/>
    <property type="molecule type" value="Transcribed_RNA"/>
</dbReference>
<sequence>MVNLLFLYWFMWLLGMTWCSFSTLSYRVYFLFTDGVTCAVHSVQVVSLGHLIVFALHLLSSSTSALLTCILSLPIHSVSVLSKSSSIMFSLTSTCSLLMFISFRTLLTVC</sequence>
<evidence type="ECO:0000313" key="2">
    <source>
        <dbReference type="EMBL" id="CAG6611631.1"/>
    </source>
</evidence>
<name>A0A8D8PRK7_9HEMI</name>